<reference evidence="6" key="1">
    <citation type="submission" date="2020-06" db="EMBL/GenBank/DDBJ databases">
        <authorList>
            <person name="Li T."/>
            <person name="Hu X."/>
            <person name="Zhang T."/>
            <person name="Song X."/>
            <person name="Zhang H."/>
            <person name="Dai N."/>
            <person name="Sheng W."/>
            <person name="Hou X."/>
            <person name="Wei L."/>
        </authorList>
    </citation>
    <scope>NUCLEOTIDE SEQUENCE</scope>
    <source>
        <strain evidence="6">G02</strain>
        <tissue evidence="6">Leaf</tissue>
    </source>
</reference>
<keyword evidence="1" id="KW-0479">Metal-binding</keyword>
<sequence length="192" mass="21400">MVFQKVDCEVDLMCKMPSFMHVARWMSFSHSHDQDLVVKYPSLAAQICLIPDTMVVCDQFVLCKAALIFAVTRWLLSFALNLLTSSLSLFSDSPTQTPSSPSSSCCSSSSTSSANLKIARDSLSLTTLGNIEHRLPESSDLSCAVCLNSLRKNSQVWELRNCCHVFHKHCLEKWLCYDNRLTCPSAGHRCSP</sequence>
<evidence type="ECO:0000256" key="3">
    <source>
        <dbReference type="ARBA" id="ARBA00022833"/>
    </source>
</evidence>
<evidence type="ECO:0000313" key="6">
    <source>
        <dbReference type="EMBL" id="KAL0374644.1"/>
    </source>
</evidence>
<dbReference type="Gene3D" id="3.30.40.10">
    <property type="entry name" value="Zinc/RING finger domain, C3HC4 (zinc finger)"/>
    <property type="match status" value="1"/>
</dbReference>
<dbReference type="GO" id="GO:0016567">
    <property type="term" value="P:protein ubiquitination"/>
    <property type="evidence" value="ECO:0007669"/>
    <property type="project" value="TreeGrafter"/>
</dbReference>
<gene>
    <name evidence="6" type="ORF">Sradi_3380100</name>
</gene>
<organism evidence="6">
    <name type="scientific">Sesamum radiatum</name>
    <name type="common">Black benniseed</name>
    <dbReference type="NCBI Taxonomy" id="300843"/>
    <lineage>
        <taxon>Eukaryota</taxon>
        <taxon>Viridiplantae</taxon>
        <taxon>Streptophyta</taxon>
        <taxon>Embryophyta</taxon>
        <taxon>Tracheophyta</taxon>
        <taxon>Spermatophyta</taxon>
        <taxon>Magnoliopsida</taxon>
        <taxon>eudicotyledons</taxon>
        <taxon>Gunneridae</taxon>
        <taxon>Pentapetalae</taxon>
        <taxon>asterids</taxon>
        <taxon>lamiids</taxon>
        <taxon>Lamiales</taxon>
        <taxon>Pedaliaceae</taxon>
        <taxon>Sesamum</taxon>
    </lineage>
</organism>
<protein>
    <recommendedName>
        <fullName evidence="5">RING-type domain-containing protein</fullName>
    </recommendedName>
</protein>
<reference evidence="6" key="2">
    <citation type="journal article" date="2024" name="Plant">
        <title>Genomic evolution and insights into agronomic trait innovations of Sesamum species.</title>
        <authorList>
            <person name="Miao H."/>
            <person name="Wang L."/>
            <person name="Qu L."/>
            <person name="Liu H."/>
            <person name="Sun Y."/>
            <person name="Le M."/>
            <person name="Wang Q."/>
            <person name="Wei S."/>
            <person name="Zheng Y."/>
            <person name="Lin W."/>
            <person name="Duan Y."/>
            <person name="Cao H."/>
            <person name="Xiong S."/>
            <person name="Wang X."/>
            <person name="Wei L."/>
            <person name="Li C."/>
            <person name="Ma Q."/>
            <person name="Ju M."/>
            <person name="Zhao R."/>
            <person name="Li G."/>
            <person name="Mu C."/>
            <person name="Tian Q."/>
            <person name="Mei H."/>
            <person name="Zhang T."/>
            <person name="Gao T."/>
            <person name="Zhang H."/>
        </authorList>
    </citation>
    <scope>NUCLEOTIDE SEQUENCE</scope>
    <source>
        <strain evidence="6">G02</strain>
    </source>
</reference>
<dbReference type="InterPro" id="IPR001841">
    <property type="entry name" value="Znf_RING"/>
</dbReference>
<dbReference type="PROSITE" id="PS50089">
    <property type="entry name" value="ZF_RING_2"/>
    <property type="match status" value="1"/>
</dbReference>
<dbReference type="EMBL" id="JACGWJ010000014">
    <property type="protein sequence ID" value="KAL0374644.1"/>
    <property type="molecule type" value="Genomic_DNA"/>
</dbReference>
<dbReference type="Pfam" id="PF13639">
    <property type="entry name" value="zf-RING_2"/>
    <property type="match status" value="1"/>
</dbReference>
<evidence type="ECO:0000256" key="1">
    <source>
        <dbReference type="ARBA" id="ARBA00022723"/>
    </source>
</evidence>
<evidence type="ECO:0000256" key="4">
    <source>
        <dbReference type="PROSITE-ProRule" id="PRU00175"/>
    </source>
</evidence>
<evidence type="ECO:0000259" key="5">
    <source>
        <dbReference type="PROSITE" id="PS50089"/>
    </source>
</evidence>
<evidence type="ECO:0000256" key="2">
    <source>
        <dbReference type="ARBA" id="ARBA00022771"/>
    </source>
</evidence>
<comment type="caution">
    <text evidence="6">The sequence shown here is derived from an EMBL/GenBank/DDBJ whole genome shotgun (WGS) entry which is preliminary data.</text>
</comment>
<dbReference type="GO" id="GO:0061630">
    <property type="term" value="F:ubiquitin protein ligase activity"/>
    <property type="evidence" value="ECO:0007669"/>
    <property type="project" value="TreeGrafter"/>
</dbReference>
<dbReference type="SUPFAM" id="SSF57850">
    <property type="entry name" value="RING/U-box"/>
    <property type="match status" value="1"/>
</dbReference>
<dbReference type="GO" id="GO:0008270">
    <property type="term" value="F:zinc ion binding"/>
    <property type="evidence" value="ECO:0007669"/>
    <property type="project" value="UniProtKB-KW"/>
</dbReference>
<dbReference type="AlphaFoldDB" id="A0AAW2R436"/>
<keyword evidence="3" id="KW-0862">Zinc</keyword>
<dbReference type="PANTHER" id="PTHR45969:SF11">
    <property type="entry name" value="RING_U-BOX SUPERFAMILY PROTEIN"/>
    <property type="match status" value="1"/>
</dbReference>
<dbReference type="PANTHER" id="PTHR45969">
    <property type="entry name" value="RING ZINC FINGER PROTEIN-RELATED"/>
    <property type="match status" value="1"/>
</dbReference>
<proteinExistence type="predicted"/>
<keyword evidence="2 4" id="KW-0863">Zinc-finger</keyword>
<accession>A0AAW2R436</accession>
<dbReference type="InterPro" id="IPR013083">
    <property type="entry name" value="Znf_RING/FYVE/PHD"/>
</dbReference>
<name>A0AAW2R436_SESRA</name>
<feature type="domain" description="RING-type" evidence="5">
    <location>
        <begin position="143"/>
        <end position="184"/>
    </location>
</feature>